<protein>
    <submittedName>
        <fullName evidence="1">(apollo) hypothetical protein</fullName>
    </submittedName>
</protein>
<name>A0A8S3Y0Y3_PARAO</name>
<proteinExistence type="predicted"/>
<reference evidence="1" key="1">
    <citation type="submission" date="2021-04" db="EMBL/GenBank/DDBJ databases">
        <authorList>
            <person name="Tunstrom K."/>
        </authorList>
    </citation>
    <scope>NUCLEOTIDE SEQUENCE</scope>
</reference>
<accession>A0A8S3Y0Y3</accession>
<sequence length="121" mass="14361">MEAVRLFLLKVILTAILFNIFVATNANTLIHNNIPSSSASDVRHRTHFEHHSNRLKQLRSSRNFQEKNWSSKASNYNALNSLPPYLVYNRKLGSYYPYYPKQNSIRRNMVKNRSRQQKWNH</sequence>
<dbReference type="EMBL" id="CAJQZP010001468">
    <property type="protein sequence ID" value="CAG5048776.1"/>
    <property type="molecule type" value="Genomic_DNA"/>
</dbReference>
<dbReference type="OrthoDB" id="7474782at2759"/>
<dbReference type="AlphaFoldDB" id="A0A8S3Y0Y3"/>
<keyword evidence="2" id="KW-1185">Reference proteome</keyword>
<comment type="caution">
    <text evidence="1">The sequence shown here is derived from an EMBL/GenBank/DDBJ whole genome shotgun (WGS) entry which is preliminary data.</text>
</comment>
<dbReference type="Proteomes" id="UP000691718">
    <property type="component" value="Unassembled WGS sequence"/>
</dbReference>
<evidence type="ECO:0000313" key="1">
    <source>
        <dbReference type="EMBL" id="CAG5048776.1"/>
    </source>
</evidence>
<evidence type="ECO:0000313" key="2">
    <source>
        <dbReference type="Proteomes" id="UP000691718"/>
    </source>
</evidence>
<organism evidence="1 2">
    <name type="scientific">Parnassius apollo</name>
    <name type="common">Apollo butterfly</name>
    <name type="synonym">Papilio apollo</name>
    <dbReference type="NCBI Taxonomy" id="110799"/>
    <lineage>
        <taxon>Eukaryota</taxon>
        <taxon>Metazoa</taxon>
        <taxon>Ecdysozoa</taxon>
        <taxon>Arthropoda</taxon>
        <taxon>Hexapoda</taxon>
        <taxon>Insecta</taxon>
        <taxon>Pterygota</taxon>
        <taxon>Neoptera</taxon>
        <taxon>Endopterygota</taxon>
        <taxon>Lepidoptera</taxon>
        <taxon>Glossata</taxon>
        <taxon>Ditrysia</taxon>
        <taxon>Papilionoidea</taxon>
        <taxon>Papilionidae</taxon>
        <taxon>Parnassiinae</taxon>
        <taxon>Parnassini</taxon>
        <taxon>Parnassius</taxon>
        <taxon>Parnassius</taxon>
    </lineage>
</organism>
<gene>
    <name evidence="1" type="ORF">PAPOLLO_LOCUS24284</name>
</gene>